<proteinExistence type="inferred from homology"/>
<evidence type="ECO:0000256" key="4">
    <source>
        <dbReference type="ARBA" id="ARBA00022801"/>
    </source>
</evidence>
<dbReference type="GO" id="GO:0005739">
    <property type="term" value="C:mitochondrion"/>
    <property type="evidence" value="ECO:0007669"/>
    <property type="project" value="GOC"/>
</dbReference>
<keyword evidence="3 6" id="KW-0479">Metal-binding</keyword>
<comment type="similarity">
    <text evidence="1 6">Belongs to the peptidase M76 family.</text>
</comment>
<gene>
    <name evidence="7" type="ORF">BSTOLATCC_MIC49379</name>
</gene>
<keyword evidence="5 6" id="KW-0482">Metalloprotease</keyword>
<dbReference type="Proteomes" id="UP001162131">
    <property type="component" value="Unassembled WGS sequence"/>
</dbReference>
<dbReference type="AlphaFoldDB" id="A0AAU9JTR2"/>
<dbReference type="PANTHER" id="PTHR21711:SF0">
    <property type="entry name" value="MITOCHONDRIAL INNER MEMBRANE PROTEASE ATP23 HOMOLOG"/>
    <property type="match status" value="1"/>
</dbReference>
<dbReference type="GO" id="GO:0004222">
    <property type="term" value="F:metalloendopeptidase activity"/>
    <property type="evidence" value="ECO:0007669"/>
    <property type="project" value="InterPro"/>
</dbReference>
<evidence type="ECO:0000313" key="8">
    <source>
        <dbReference type="Proteomes" id="UP001162131"/>
    </source>
</evidence>
<dbReference type="EC" id="3.4.24.-" evidence="6"/>
<sequence>MDTDRAKLVVEAEVRNRLIAECIQSVNDYLHGRAWEIFSNKFKSMNINLPRDLIACKICEEPMTGHYFEKEKKIIICANNVVNQEFDSTLGHEMVHLFDDARAEVDFHNPEHVACSEIRATNLSGECSNKGFLKHVRKGTVTKKYTQCVKDRATKSLMDNPHFKLKNMMEAEEIVGGVWDVCFYDYEPFSIDEAKRKAAGKKF</sequence>
<dbReference type="GO" id="GO:0034982">
    <property type="term" value="P:mitochondrial protein processing"/>
    <property type="evidence" value="ECO:0007669"/>
    <property type="project" value="TreeGrafter"/>
</dbReference>
<accession>A0AAU9JTR2</accession>
<evidence type="ECO:0000256" key="5">
    <source>
        <dbReference type="ARBA" id="ARBA00023049"/>
    </source>
</evidence>
<name>A0AAU9JTR2_9CILI</name>
<keyword evidence="4 6" id="KW-0378">Hydrolase</keyword>
<dbReference type="InterPro" id="IPR019165">
    <property type="entry name" value="Peptidase_M76_ATP23"/>
</dbReference>
<evidence type="ECO:0000256" key="2">
    <source>
        <dbReference type="ARBA" id="ARBA00022670"/>
    </source>
</evidence>
<keyword evidence="8" id="KW-1185">Reference proteome</keyword>
<dbReference type="PANTHER" id="PTHR21711">
    <property type="entry name" value="MITOCHONDRIAL INNER MEMBRANE PROTEASE"/>
    <property type="match status" value="1"/>
</dbReference>
<keyword evidence="2 6" id="KW-0645">Protease</keyword>
<protein>
    <recommendedName>
        <fullName evidence="6">Mitochondrial inner membrane protease ATP23</fullName>
        <ecNumber evidence="6">3.4.24.-</ecNumber>
    </recommendedName>
</protein>
<evidence type="ECO:0000256" key="3">
    <source>
        <dbReference type="ARBA" id="ARBA00022723"/>
    </source>
</evidence>
<reference evidence="7" key="1">
    <citation type="submission" date="2021-09" db="EMBL/GenBank/DDBJ databases">
        <authorList>
            <consortium name="AG Swart"/>
            <person name="Singh M."/>
            <person name="Singh A."/>
            <person name="Seah K."/>
            <person name="Emmerich C."/>
        </authorList>
    </citation>
    <scope>NUCLEOTIDE SEQUENCE</scope>
    <source>
        <strain evidence="7">ATCC30299</strain>
    </source>
</reference>
<evidence type="ECO:0000256" key="6">
    <source>
        <dbReference type="RuleBase" id="RU364057"/>
    </source>
</evidence>
<dbReference type="EMBL" id="CAJZBQ010000048">
    <property type="protein sequence ID" value="CAG9329760.1"/>
    <property type="molecule type" value="Genomic_DNA"/>
</dbReference>
<dbReference type="Pfam" id="PF09768">
    <property type="entry name" value="Peptidase_M76"/>
    <property type="match status" value="1"/>
</dbReference>
<evidence type="ECO:0000256" key="1">
    <source>
        <dbReference type="ARBA" id="ARBA00009915"/>
    </source>
</evidence>
<organism evidence="7 8">
    <name type="scientific">Blepharisma stoltei</name>
    <dbReference type="NCBI Taxonomy" id="1481888"/>
    <lineage>
        <taxon>Eukaryota</taxon>
        <taxon>Sar</taxon>
        <taxon>Alveolata</taxon>
        <taxon>Ciliophora</taxon>
        <taxon>Postciliodesmatophora</taxon>
        <taxon>Heterotrichea</taxon>
        <taxon>Heterotrichida</taxon>
        <taxon>Blepharismidae</taxon>
        <taxon>Blepharisma</taxon>
    </lineage>
</organism>
<evidence type="ECO:0000313" key="7">
    <source>
        <dbReference type="EMBL" id="CAG9329760.1"/>
    </source>
</evidence>
<dbReference type="GO" id="GO:0046872">
    <property type="term" value="F:metal ion binding"/>
    <property type="evidence" value="ECO:0007669"/>
    <property type="project" value="UniProtKB-KW"/>
</dbReference>
<dbReference type="GO" id="GO:0033615">
    <property type="term" value="P:mitochondrial proton-transporting ATP synthase complex assembly"/>
    <property type="evidence" value="ECO:0007669"/>
    <property type="project" value="TreeGrafter"/>
</dbReference>
<comment type="caution">
    <text evidence="7">The sequence shown here is derived from an EMBL/GenBank/DDBJ whole genome shotgun (WGS) entry which is preliminary data.</text>
</comment>